<evidence type="ECO:0000313" key="4">
    <source>
        <dbReference type="Proteomes" id="UP000028999"/>
    </source>
</evidence>
<dbReference type="PaxDb" id="3708-A0A078F6H1"/>
<dbReference type="EMBL" id="LK031987">
    <property type="protein sequence ID" value="CDY08649.1"/>
    <property type="molecule type" value="Genomic_DNA"/>
</dbReference>
<dbReference type="Proteomes" id="UP000028999">
    <property type="component" value="Unassembled WGS sequence"/>
</dbReference>
<evidence type="ECO:0000256" key="1">
    <source>
        <dbReference type="SAM" id="MobiDB-lite"/>
    </source>
</evidence>
<organism evidence="3 4">
    <name type="scientific">Brassica napus</name>
    <name type="common">Rape</name>
    <dbReference type="NCBI Taxonomy" id="3708"/>
    <lineage>
        <taxon>Eukaryota</taxon>
        <taxon>Viridiplantae</taxon>
        <taxon>Streptophyta</taxon>
        <taxon>Embryophyta</taxon>
        <taxon>Tracheophyta</taxon>
        <taxon>Spermatophyta</taxon>
        <taxon>Magnoliopsida</taxon>
        <taxon>eudicotyledons</taxon>
        <taxon>Gunneridae</taxon>
        <taxon>Pentapetalae</taxon>
        <taxon>rosids</taxon>
        <taxon>malvids</taxon>
        <taxon>Brassicales</taxon>
        <taxon>Brassicaceae</taxon>
        <taxon>Brassiceae</taxon>
        <taxon>Brassica</taxon>
    </lineage>
</organism>
<reference evidence="2" key="3">
    <citation type="submission" date="2021-01" db="EMBL/GenBank/DDBJ databases">
        <authorList>
            <consortium name="Genoscope - CEA"/>
            <person name="William W."/>
        </authorList>
    </citation>
    <scope>NUCLEOTIDE SEQUENCE</scope>
</reference>
<evidence type="ECO:0000313" key="2">
    <source>
        <dbReference type="EMBL" id="CAF1839558.1"/>
    </source>
</evidence>
<dbReference type="Proteomes" id="UP001295469">
    <property type="component" value="Chromosome C04"/>
</dbReference>
<dbReference type="EMBL" id="HG994368">
    <property type="protein sequence ID" value="CAF1839558.1"/>
    <property type="molecule type" value="Genomic_DNA"/>
</dbReference>
<evidence type="ECO:0000313" key="3">
    <source>
        <dbReference type="EMBL" id="CDY08649.1"/>
    </source>
</evidence>
<feature type="region of interest" description="Disordered" evidence="1">
    <location>
        <begin position="1"/>
        <end position="23"/>
    </location>
</feature>
<protein>
    <submittedName>
        <fullName evidence="2">(rape) hypothetical protein</fullName>
    </submittedName>
    <submittedName>
        <fullName evidence="3">BnaC04g19580D protein</fullName>
    </submittedName>
</protein>
<reference evidence="3" key="2">
    <citation type="submission" date="2014-06" db="EMBL/GenBank/DDBJ databases">
        <authorList>
            <person name="Genoscope - CEA"/>
        </authorList>
    </citation>
    <scope>NUCLEOTIDE SEQUENCE</scope>
</reference>
<accession>A0A078F6H1</accession>
<sequence>MAGATEAGTGGINRAGPETDKQLVHKPEVEALEAFRGYAVCSNGRNTSSSLLHGQCLGQSFPH</sequence>
<gene>
    <name evidence="3" type="primary">BnaC04g19580D</name>
    <name evidence="2" type="ORF">DARMORV10_C04P28430.1</name>
    <name evidence="3" type="ORF">GSBRNA2T00000473001</name>
</gene>
<proteinExistence type="predicted"/>
<dbReference type="AlphaFoldDB" id="A0A078F6H1"/>
<name>A0A078F6H1_BRANA</name>
<dbReference type="Gramene" id="CDY08649">
    <property type="protein sequence ID" value="CDY08649"/>
    <property type="gene ID" value="GSBRNA2T00000473001"/>
</dbReference>
<keyword evidence="4" id="KW-1185">Reference proteome</keyword>
<reference evidence="3 4" key="1">
    <citation type="journal article" date="2014" name="Science">
        <title>Plant genetics. Early allopolyploid evolution in the post-Neolithic Brassica napus oilseed genome.</title>
        <authorList>
            <person name="Chalhoub B."/>
            <person name="Denoeud F."/>
            <person name="Liu S."/>
            <person name="Parkin I.A."/>
            <person name="Tang H."/>
            <person name="Wang X."/>
            <person name="Chiquet J."/>
            <person name="Belcram H."/>
            <person name="Tong C."/>
            <person name="Samans B."/>
            <person name="Correa M."/>
            <person name="Da Silva C."/>
            <person name="Just J."/>
            <person name="Falentin C."/>
            <person name="Koh C.S."/>
            <person name="Le Clainche I."/>
            <person name="Bernard M."/>
            <person name="Bento P."/>
            <person name="Noel B."/>
            <person name="Labadie K."/>
            <person name="Alberti A."/>
            <person name="Charles M."/>
            <person name="Arnaud D."/>
            <person name="Guo H."/>
            <person name="Daviaud C."/>
            <person name="Alamery S."/>
            <person name="Jabbari K."/>
            <person name="Zhao M."/>
            <person name="Edger P.P."/>
            <person name="Chelaifa H."/>
            <person name="Tack D."/>
            <person name="Lassalle G."/>
            <person name="Mestiri I."/>
            <person name="Schnel N."/>
            <person name="Le Paslier M.C."/>
            <person name="Fan G."/>
            <person name="Renault V."/>
            <person name="Bayer P.E."/>
            <person name="Golicz A.A."/>
            <person name="Manoli S."/>
            <person name="Lee T.H."/>
            <person name="Thi V.H."/>
            <person name="Chalabi S."/>
            <person name="Hu Q."/>
            <person name="Fan C."/>
            <person name="Tollenaere R."/>
            <person name="Lu Y."/>
            <person name="Battail C."/>
            <person name="Shen J."/>
            <person name="Sidebottom C.H."/>
            <person name="Wang X."/>
            <person name="Canaguier A."/>
            <person name="Chauveau A."/>
            <person name="Berard A."/>
            <person name="Deniot G."/>
            <person name="Guan M."/>
            <person name="Liu Z."/>
            <person name="Sun F."/>
            <person name="Lim Y.P."/>
            <person name="Lyons E."/>
            <person name="Town C.D."/>
            <person name="Bancroft I."/>
            <person name="Wang X."/>
            <person name="Meng J."/>
            <person name="Ma J."/>
            <person name="Pires J.C."/>
            <person name="King G.J."/>
            <person name="Brunel D."/>
            <person name="Delourme R."/>
            <person name="Renard M."/>
            <person name="Aury J.M."/>
            <person name="Adams K.L."/>
            <person name="Batley J."/>
            <person name="Snowdon R.J."/>
            <person name="Tost J."/>
            <person name="Edwards D."/>
            <person name="Zhou Y."/>
            <person name="Hua W."/>
            <person name="Sharpe A.G."/>
            <person name="Paterson A.H."/>
            <person name="Guan C."/>
            <person name="Wincker P."/>
        </authorList>
    </citation>
    <scope>NUCLEOTIDE SEQUENCE [LARGE SCALE GENOMIC DNA]</scope>
    <source>
        <strain evidence="4">cv. Darmor-bzh</strain>
    </source>
</reference>